<dbReference type="SMART" id="SM00320">
    <property type="entry name" value="WD40"/>
    <property type="match status" value="6"/>
</dbReference>
<feature type="repeat" description="WD" evidence="7">
    <location>
        <begin position="133"/>
        <end position="174"/>
    </location>
</feature>
<keyword evidence="6" id="KW-0539">Nucleus</keyword>
<dbReference type="InterPro" id="IPR001680">
    <property type="entry name" value="WD40_rpt"/>
</dbReference>
<comment type="caution">
    <text evidence="9">The sequence shown here is derived from an EMBL/GenBank/DDBJ whole genome shotgun (WGS) entry which is preliminary data.</text>
</comment>
<evidence type="ECO:0000256" key="3">
    <source>
        <dbReference type="ARBA" id="ARBA00022574"/>
    </source>
</evidence>
<evidence type="ECO:0000259" key="8">
    <source>
        <dbReference type="Pfam" id="PF24105"/>
    </source>
</evidence>
<keyword evidence="3 7" id="KW-0853">WD repeat</keyword>
<comment type="subcellular location">
    <subcellularLocation>
        <location evidence="1">Nucleus</location>
    </subcellularLocation>
</comment>
<evidence type="ECO:0000256" key="6">
    <source>
        <dbReference type="ARBA" id="ARBA00023242"/>
    </source>
</evidence>
<evidence type="ECO:0000256" key="1">
    <source>
        <dbReference type="ARBA" id="ARBA00004123"/>
    </source>
</evidence>
<dbReference type="Pfam" id="PF00400">
    <property type="entry name" value="WD40"/>
    <property type="match status" value="1"/>
</dbReference>
<organism evidence="9 10">
    <name type="scientific">Rhizopus oryzae</name>
    <name type="common">Mucormycosis agent</name>
    <name type="synonym">Rhizopus arrhizus var. delemar</name>
    <dbReference type="NCBI Taxonomy" id="64495"/>
    <lineage>
        <taxon>Eukaryota</taxon>
        <taxon>Fungi</taxon>
        <taxon>Fungi incertae sedis</taxon>
        <taxon>Mucoromycota</taxon>
        <taxon>Mucoromycotina</taxon>
        <taxon>Mucoromycetes</taxon>
        <taxon>Mucorales</taxon>
        <taxon>Mucorineae</taxon>
        <taxon>Rhizopodaceae</taxon>
        <taxon>Rhizopus</taxon>
    </lineage>
</organism>
<dbReference type="Proteomes" id="UP000716291">
    <property type="component" value="Unassembled WGS sequence"/>
</dbReference>
<dbReference type="PROSITE" id="PS50294">
    <property type="entry name" value="WD_REPEATS_REGION"/>
    <property type="match status" value="3"/>
</dbReference>
<dbReference type="GO" id="GO:0031491">
    <property type="term" value="F:nucleosome binding"/>
    <property type="evidence" value="ECO:0007669"/>
    <property type="project" value="TreeGrafter"/>
</dbReference>
<dbReference type="SUPFAM" id="SSF50978">
    <property type="entry name" value="WD40 repeat-like"/>
    <property type="match status" value="1"/>
</dbReference>
<evidence type="ECO:0000256" key="5">
    <source>
        <dbReference type="ARBA" id="ARBA00022853"/>
    </source>
</evidence>
<keyword evidence="4" id="KW-0677">Repeat</keyword>
<dbReference type="EMBL" id="JAANQT010000839">
    <property type="protein sequence ID" value="KAG1308054.1"/>
    <property type="molecule type" value="Genomic_DNA"/>
</dbReference>
<dbReference type="Gene3D" id="2.130.10.10">
    <property type="entry name" value="YVTN repeat-like/Quinoprotein amine dehydrogenase"/>
    <property type="match status" value="2"/>
</dbReference>
<dbReference type="InterPro" id="IPR055410">
    <property type="entry name" value="Beta-prop_CAF1B_HIR1"/>
</dbReference>
<feature type="repeat" description="WD" evidence="7">
    <location>
        <begin position="175"/>
        <end position="206"/>
    </location>
</feature>
<feature type="repeat" description="WD" evidence="7">
    <location>
        <begin position="18"/>
        <end position="50"/>
    </location>
</feature>
<evidence type="ECO:0000256" key="2">
    <source>
        <dbReference type="ARBA" id="ARBA00007306"/>
    </source>
</evidence>
<dbReference type="InterPro" id="IPR031120">
    <property type="entry name" value="HIR1-like"/>
</dbReference>
<name>A0A9P6X8W3_RHIOR</name>
<dbReference type="GO" id="GO:0006338">
    <property type="term" value="P:chromatin remodeling"/>
    <property type="evidence" value="ECO:0007669"/>
    <property type="project" value="TreeGrafter"/>
</dbReference>
<dbReference type="InterPro" id="IPR015943">
    <property type="entry name" value="WD40/YVTN_repeat-like_dom_sf"/>
</dbReference>
<dbReference type="GO" id="GO:0005634">
    <property type="term" value="C:nucleus"/>
    <property type="evidence" value="ECO:0007669"/>
    <property type="project" value="UniProtKB-SubCell"/>
</dbReference>
<comment type="similarity">
    <text evidence="2">Belongs to the WD repeat HIR1 family.</text>
</comment>
<sequence length="605" mass="67010">MIIFKPDWVSHADKTQGAKGQKPCIYSVDVHPDGTRLATGGLDSNVRIWNTKPIYDEEAEHNPACHKLLSTMTMHNGAVLCVRWSNKEGRYLASSSDNDNLIIIWERDINAKVGSVFGSNEINYETWKPVKYLRGHESDVQDLAWSKDNQYLASCGVDGFIIVWDGKTFEQVKKIDKHEGFVKGISWDPAGKYLASQSDDKMVKIWRTLDWGLETSIKGPFINAPGTTLYRRLSWSPDGCHIAAANAVNSIKCVAAIVNREDWNSDISLVGHQLPVEVTSFNPHMFYITGEDEGDNEKSVSAICALGSQDRSISIWATRFSIPICVAADVFDNNVYDIAWAPDGKSLFACSQDGTIAFIQFGEELQDTVPEEVVISKLEKYGYGKRQTQLLETPIQLELEETMLKKPPSSALSQRVADLMDGSIQIKDVPQSSTTAAQEVLASNISSSTIMKPTITEQKVSIAKNGKKRIQPISLMPSPATTTTTLIPKKSMINTLPVSQPQSTQQTSTVTNIPTIDMNVTVTGTKRRASDDDDDMPMNEVWGNKLSKAKPEWIDSAVVPVVIQRSLVKMTLPKVKSMLSTKARFEDPTVVLECHNAQNNHDKGK</sequence>
<feature type="domain" description="CAF1B/HIR1 beta-propeller" evidence="8">
    <location>
        <begin position="22"/>
        <end position="207"/>
    </location>
</feature>
<keyword evidence="10" id="KW-1185">Reference proteome</keyword>
<evidence type="ECO:0000256" key="7">
    <source>
        <dbReference type="PROSITE-ProRule" id="PRU00221"/>
    </source>
</evidence>
<keyword evidence="5" id="KW-0156">Chromatin regulator</keyword>
<dbReference type="Pfam" id="PF24105">
    <property type="entry name" value="Beta-prop_CAF1B_HIR1"/>
    <property type="match status" value="1"/>
</dbReference>
<dbReference type="PANTHER" id="PTHR13831:SF0">
    <property type="entry name" value="PROTEIN HIRA"/>
    <property type="match status" value="1"/>
</dbReference>
<dbReference type="CDD" id="cd00200">
    <property type="entry name" value="WD40"/>
    <property type="match status" value="1"/>
</dbReference>
<evidence type="ECO:0000313" key="10">
    <source>
        <dbReference type="Proteomes" id="UP000716291"/>
    </source>
</evidence>
<dbReference type="GO" id="GO:0000785">
    <property type="term" value="C:chromatin"/>
    <property type="evidence" value="ECO:0007669"/>
    <property type="project" value="TreeGrafter"/>
</dbReference>
<proteinExistence type="inferred from homology"/>
<dbReference type="GO" id="GO:0006351">
    <property type="term" value="P:DNA-templated transcription"/>
    <property type="evidence" value="ECO:0007669"/>
    <property type="project" value="InterPro"/>
</dbReference>
<evidence type="ECO:0000256" key="4">
    <source>
        <dbReference type="ARBA" id="ARBA00022737"/>
    </source>
</evidence>
<evidence type="ECO:0000313" key="9">
    <source>
        <dbReference type="EMBL" id="KAG1308054.1"/>
    </source>
</evidence>
<protein>
    <recommendedName>
        <fullName evidence="8">CAF1B/HIR1 beta-propeller domain-containing protein</fullName>
    </recommendedName>
</protein>
<reference evidence="9" key="1">
    <citation type="journal article" date="2020" name="Microb. Genom.">
        <title>Genetic diversity of clinical and environmental Mucorales isolates obtained from an investigation of mucormycosis cases among solid organ transplant recipients.</title>
        <authorList>
            <person name="Nguyen M.H."/>
            <person name="Kaul D."/>
            <person name="Muto C."/>
            <person name="Cheng S.J."/>
            <person name="Richter R.A."/>
            <person name="Bruno V.M."/>
            <person name="Liu G."/>
            <person name="Beyhan S."/>
            <person name="Sundermann A.J."/>
            <person name="Mounaud S."/>
            <person name="Pasculle A.W."/>
            <person name="Nierman W.C."/>
            <person name="Driscoll E."/>
            <person name="Cumbie R."/>
            <person name="Clancy C.J."/>
            <person name="Dupont C.L."/>
        </authorList>
    </citation>
    <scope>NUCLEOTIDE SEQUENCE</scope>
    <source>
        <strain evidence="9">GL11</strain>
    </source>
</reference>
<dbReference type="PROSITE" id="PS50082">
    <property type="entry name" value="WD_REPEATS_2"/>
    <property type="match status" value="3"/>
</dbReference>
<dbReference type="AlphaFoldDB" id="A0A9P6X8W3"/>
<dbReference type="PANTHER" id="PTHR13831">
    <property type="entry name" value="MEMBER OF THE HIR1 FAMILY OF WD-REPEAT PROTEINS"/>
    <property type="match status" value="1"/>
</dbReference>
<gene>
    <name evidence="9" type="ORF">G6F64_006334</name>
</gene>
<dbReference type="OrthoDB" id="1741719at2759"/>
<dbReference type="GO" id="GO:0000417">
    <property type="term" value="C:HIR complex"/>
    <property type="evidence" value="ECO:0007669"/>
    <property type="project" value="TreeGrafter"/>
</dbReference>
<accession>A0A9P6X8W3</accession>
<dbReference type="InterPro" id="IPR036322">
    <property type="entry name" value="WD40_repeat_dom_sf"/>
</dbReference>